<protein>
    <submittedName>
        <fullName evidence="1">Uncharacterized protein</fullName>
    </submittedName>
</protein>
<gene>
    <name evidence="1" type="ORF">ACFP90_22940</name>
</gene>
<dbReference type="Proteomes" id="UP001596317">
    <property type="component" value="Unassembled WGS sequence"/>
</dbReference>
<dbReference type="EMBL" id="JBHSWB010000002">
    <property type="protein sequence ID" value="MFC6662903.1"/>
    <property type="molecule type" value="Genomic_DNA"/>
</dbReference>
<sequence length="341" mass="36415">MTLTLPNRDAADAFLVLMQNLGLTQAQTFADAESLSPEQQTSLFQAWQAAGLITPLPNFPEVLCPCADEHTLRAEYVRLSGARHCRICLCTDAWGCEEGCSWAGPDLCSSCVPASQAQASRATLARLAASPTLRVLAISTQHYEHAQVIAAVVLDRDGTVLLDEVVRADVRIEHGAQAYHGLTADHLAQGVPFSLVHERLGQLLAPGFDVVCWPASFVQAALNRSARANDLPLLPFTHWQPELQHDLMGPVLGSYSHSRASWFGPSLKEALAGVPLPEGTAPNGTTLGMAQRALAVLRWYGEGHDQAAPSPDDEDLGGHGADQCPVCAQALASCTCGEVWA</sequence>
<dbReference type="Gene3D" id="3.30.420.10">
    <property type="entry name" value="Ribonuclease H-like superfamily/Ribonuclease H"/>
    <property type="match status" value="1"/>
</dbReference>
<comment type="caution">
    <text evidence="1">The sequence shown here is derived from an EMBL/GenBank/DDBJ whole genome shotgun (WGS) entry which is preliminary data.</text>
</comment>
<evidence type="ECO:0000313" key="1">
    <source>
        <dbReference type="EMBL" id="MFC6662903.1"/>
    </source>
</evidence>
<accession>A0ABW1ZQU2</accession>
<dbReference type="InterPro" id="IPR012337">
    <property type="entry name" value="RNaseH-like_sf"/>
</dbReference>
<dbReference type="SUPFAM" id="SSF53098">
    <property type="entry name" value="Ribonuclease H-like"/>
    <property type="match status" value="1"/>
</dbReference>
<evidence type="ECO:0000313" key="2">
    <source>
        <dbReference type="Proteomes" id="UP001596317"/>
    </source>
</evidence>
<keyword evidence="2" id="KW-1185">Reference proteome</keyword>
<name>A0ABW1ZQU2_9DEIO</name>
<proteinExistence type="predicted"/>
<reference evidence="2" key="1">
    <citation type="journal article" date="2019" name="Int. J. Syst. Evol. Microbiol.">
        <title>The Global Catalogue of Microorganisms (GCM) 10K type strain sequencing project: providing services to taxonomists for standard genome sequencing and annotation.</title>
        <authorList>
            <consortium name="The Broad Institute Genomics Platform"/>
            <consortium name="The Broad Institute Genome Sequencing Center for Infectious Disease"/>
            <person name="Wu L."/>
            <person name="Ma J."/>
        </authorList>
    </citation>
    <scope>NUCLEOTIDE SEQUENCE [LARGE SCALE GENOMIC DNA]</scope>
    <source>
        <strain evidence="2">CCUG 63830</strain>
    </source>
</reference>
<dbReference type="RefSeq" id="WP_224611815.1">
    <property type="nucleotide sequence ID" value="NZ_JAIQXV010000020.1"/>
</dbReference>
<dbReference type="InterPro" id="IPR036397">
    <property type="entry name" value="RNaseH_sf"/>
</dbReference>
<organism evidence="1 2">
    <name type="scientific">Deinococcus multiflagellatus</name>
    <dbReference type="NCBI Taxonomy" id="1656887"/>
    <lineage>
        <taxon>Bacteria</taxon>
        <taxon>Thermotogati</taxon>
        <taxon>Deinococcota</taxon>
        <taxon>Deinococci</taxon>
        <taxon>Deinococcales</taxon>
        <taxon>Deinococcaceae</taxon>
        <taxon>Deinococcus</taxon>
    </lineage>
</organism>